<protein>
    <submittedName>
        <fullName evidence="1">Uncharacterized protein</fullName>
    </submittedName>
</protein>
<keyword evidence="2" id="KW-1185">Reference proteome</keyword>
<gene>
    <name evidence="1" type="ORF">CCHR01_17794</name>
</gene>
<dbReference type="Proteomes" id="UP001243330">
    <property type="component" value="Unassembled WGS sequence"/>
</dbReference>
<name>A0AAD9E9I8_9PEZI</name>
<proteinExistence type="predicted"/>
<organism evidence="1 2">
    <name type="scientific">Colletotrichum chrysophilum</name>
    <dbReference type="NCBI Taxonomy" id="1836956"/>
    <lineage>
        <taxon>Eukaryota</taxon>
        <taxon>Fungi</taxon>
        <taxon>Dikarya</taxon>
        <taxon>Ascomycota</taxon>
        <taxon>Pezizomycotina</taxon>
        <taxon>Sordariomycetes</taxon>
        <taxon>Hypocreomycetidae</taxon>
        <taxon>Glomerellales</taxon>
        <taxon>Glomerellaceae</taxon>
        <taxon>Colletotrichum</taxon>
        <taxon>Colletotrichum gloeosporioides species complex</taxon>
    </lineage>
</organism>
<accession>A0AAD9E9I8</accession>
<evidence type="ECO:0000313" key="2">
    <source>
        <dbReference type="Proteomes" id="UP001243330"/>
    </source>
</evidence>
<reference evidence="1" key="1">
    <citation type="submission" date="2023-01" db="EMBL/GenBank/DDBJ databases">
        <title>Colletotrichum chrysophilum M932 genome sequence.</title>
        <authorList>
            <person name="Baroncelli R."/>
        </authorList>
    </citation>
    <scope>NUCLEOTIDE SEQUENCE</scope>
    <source>
        <strain evidence="1">M932</strain>
    </source>
</reference>
<dbReference type="EMBL" id="JAQOWY010000654">
    <property type="protein sequence ID" value="KAK1839582.1"/>
    <property type="molecule type" value="Genomic_DNA"/>
</dbReference>
<sequence>MALSSVFIRETHQEHEGIIDHPGSDHGPAGECSYSWLAYRDNFRGIQKIFVGFVNIFRHIESRTTTNI</sequence>
<evidence type="ECO:0000313" key="1">
    <source>
        <dbReference type="EMBL" id="KAK1839582.1"/>
    </source>
</evidence>
<dbReference type="AlphaFoldDB" id="A0AAD9E9I8"/>
<comment type="caution">
    <text evidence="1">The sequence shown here is derived from an EMBL/GenBank/DDBJ whole genome shotgun (WGS) entry which is preliminary data.</text>
</comment>